<evidence type="ECO:0000313" key="2">
    <source>
        <dbReference type="EMBL" id="KAB1435824.1"/>
    </source>
</evidence>
<feature type="domain" description="DUF1858" evidence="1">
    <location>
        <begin position="4"/>
        <end position="56"/>
    </location>
</feature>
<evidence type="ECO:0000313" key="3">
    <source>
        <dbReference type="Proteomes" id="UP000461768"/>
    </source>
</evidence>
<dbReference type="InterPro" id="IPR015077">
    <property type="entry name" value="DUF1858"/>
</dbReference>
<dbReference type="Pfam" id="PF08984">
    <property type="entry name" value="DUF1858"/>
    <property type="match status" value="1"/>
</dbReference>
<dbReference type="AlphaFoldDB" id="A0A7V7UF31"/>
<accession>A0A7V7UF31</accession>
<gene>
    <name evidence="2" type="ORF">F7O84_15720</name>
</gene>
<dbReference type="InterPro" id="IPR038062">
    <property type="entry name" value="ScdA-like_N_sf"/>
</dbReference>
<dbReference type="RefSeq" id="WP_151147418.1">
    <property type="nucleotide sequence ID" value="NZ_WAGX01000007.1"/>
</dbReference>
<name>A0A7V7UF31_9FIRM</name>
<dbReference type="EMBL" id="WAGX01000007">
    <property type="protein sequence ID" value="KAB1435824.1"/>
    <property type="molecule type" value="Genomic_DNA"/>
</dbReference>
<dbReference type="NCBIfam" id="TIGR03980">
    <property type="entry name" value="prismane_assoc"/>
    <property type="match status" value="1"/>
</dbReference>
<reference evidence="2 3" key="1">
    <citation type="submission" date="2019-09" db="EMBL/GenBank/DDBJ databases">
        <authorList>
            <person name="Valk L.C."/>
        </authorList>
    </citation>
    <scope>NUCLEOTIDE SEQUENCE [LARGE SCALE GENOMIC DNA]</scope>
    <source>
        <strain evidence="2">GalUA</strain>
    </source>
</reference>
<evidence type="ECO:0000259" key="1">
    <source>
        <dbReference type="Pfam" id="PF08984"/>
    </source>
</evidence>
<organism evidence="2 3">
    <name type="scientific">Candidatus Galacturonatibacter soehngenii</name>
    <dbReference type="NCBI Taxonomy" id="2307010"/>
    <lineage>
        <taxon>Bacteria</taxon>
        <taxon>Bacillati</taxon>
        <taxon>Bacillota</taxon>
        <taxon>Clostridia</taxon>
        <taxon>Lachnospirales</taxon>
        <taxon>Lachnospiraceae</taxon>
        <taxon>Candidatus Galacturonatibacter</taxon>
    </lineage>
</organism>
<comment type="caution">
    <text evidence="2">The sequence shown here is derived from an EMBL/GenBank/DDBJ whole genome shotgun (WGS) entry which is preliminary data.</text>
</comment>
<dbReference type="Gene3D" id="1.10.3910.10">
    <property type="entry name" value="SP0561-like"/>
    <property type="match status" value="1"/>
</dbReference>
<dbReference type="Proteomes" id="UP000461768">
    <property type="component" value="Unassembled WGS sequence"/>
</dbReference>
<dbReference type="PANTHER" id="PTHR39341">
    <property type="entry name" value="BSL7085 PROTEIN"/>
    <property type="match status" value="1"/>
</dbReference>
<dbReference type="SUPFAM" id="SSF140683">
    <property type="entry name" value="SP0561-like"/>
    <property type="match status" value="1"/>
</dbReference>
<dbReference type="OrthoDB" id="15017at2"/>
<proteinExistence type="predicted"/>
<sequence length="68" mass="7217">MAEITKDMIIADIIAVDSNIVPILMQSGMHCVGCPSSQGETLEEASMVHGIDADELAAKINEYLALAK</sequence>
<protein>
    <submittedName>
        <fullName evidence="2">DUF1858 domain-containing protein</fullName>
    </submittedName>
</protein>
<dbReference type="PANTHER" id="PTHR39341:SF1">
    <property type="entry name" value="DUF1858 DOMAIN-CONTAINING PROTEIN"/>
    <property type="match status" value="1"/>
</dbReference>
<dbReference type="InterPro" id="IPR023883">
    <property type="entry name" value="CHP03980_redox-disulphide"/>
</dbReference>
<keyword evidence="3" id="KW-1185">Reference proteome</keyword>
<reference evidence="2 3" key="2">
    <citation type="submission" date="2020-02" db="EMBL/GenBank/DDBJ databases">
        <title>Candidatus Galacturonibacter soehngenii shows hetero-acetogenic catabolism of galacturonic acid but lacks a canonical carbon monoxide dehydrogenase/acetyl-CoA synthase complex.</title>
        <authorList>
            <person name="Diender M."/>
            <person name="Stouten G.R."/>
            <person name="Petersen J.F."/>
            <person name="Nielsen P.H."/>
            <person name="Dueholm M.S."/>
            <person name="Pronk J.T."/>
            <person name="Van Loosdrecht M.C.M."/>
        </authorList>
    </citation>
    <scope>NUCLEOTIDE SEQUENCE [LARGE SCALE GENOMIC DNA]</scope>
    <source>
        <strain evidence="2">GalUA</strain>
    </source>
</reference>